<feature type="chain" id="PRO_5004682358" evidence="4">
    <location>
        <begin position="20"/>
        <end position="321"/>
    </location>
</feature>
<evidence type="ECO:0000256" key="1">
    <source>
        <dbReference type="ARBA" id="ARBA00004418"/>
    </source>
</evidence>
<evidence type="ECO:0000313" key="6">
    <source>
        <dbReference type="EMBL" id="ERP39357.1"/>
    </source>
</evidence>
<keyword evidence="2 4" id="KW-0732">Signal</keyword>
<dbReference type="InterPro" id="IPR013974">
    <property type="entry name" value="SAF"/>
</dbReference>
<feature type="domain" description="SAF" evidence="5">
    <location>
        <begin position="192"/>
        <end position="254"/>
    </location>
</feature>
<sequence>MSAVAFVLFCISLSSTLEAMSRVQFLEHASVTHETVYLGDIARITGPQGDTLMKLPLGAAPLPGRSHYRDTSSIIADLFLPKDLHDSIIFSGSSRVRLSHRADTIYAQEILPVLTEILQDSLTRSGSGEYEVVVEENHVRSYFLISKGSEYSLSIRQIPSTGQGERRRVTFTSVSGEYTEDFSVQFGIVRWDTVAVADRDFSPGETITPDAVTWQRKKVSSLSSSPVLQSDFSRGLESRSRISSGSVLTEGRVRAAPHVRRGDVVELVYGGQALQLTMRARARQNGYVGDIIQVENMQSQKIISARITDTGRVELTQGGRS</sequence>
<dbReference type="STRING" id="1313304.CALK_0155"/>
<dbReference type="Gene3D" id="2.30.30.760">
    <property type="match status" value="1"/>
</dbReference>
<evidence type="ECO:0000256" key="3">
    <source>
        <dbReference type="ARBA" id="ARBA00022764"/>
    </source>
</evidence>
<comment type="caution">
    <text evidence="6">The sequence shown here is derived from an EMBL/GenBank/DDBJ whole genome shotgun (WGS) entry which is preliminary data.</text>
</comment>
<dbReference type="Proteomes" id="UP000017148">
    <property type="component" value="Unassembled WGS sequence"/>
</dbReference>
<keyword evidence="7" id="KW-1185">Reference proteome</keyword>
<dbReference type="InterPro" id="IPR017585">
    <property type="entry name" value="SAF_FlgA"/>
</dbReference>
<feature type="signal peptide" evidence="4">
    <location>
        <begin position="1"/>
        <end position="19"/>
    </location>
</feature>
<dbReference type="RefSeq" id="WP_022635717.1">
    <property type="nucleotide sequence ID" value="NZ_ASJR01000001.1"/>
</dbReference>
<name>U7DBG5_9BACT</name>
<keyword evidence="6" id="KW-0282">Flagellum</keyword>
<dbReference type="PANTHER" id="PTHR36307:SF1">
    <property type="entry name" value="FLAGELLA BASAL BODY P-RING FORMATION PROTEIN FLGA"/>
    <property type="match status" value="1"/>
</dbReference>
<evidence type="ECO:0000313" key="7">
    <source>
        <dbReference type="Proteomes" id="UP000017148"/>
    </source>
</evidence>
<dbReference type="InterPro" id="IPR039246">
    <property type="entry name" value="Flagellar_FlgA"/>
</dbReference>
<dbReference type="eggNOG" id="COG1261">
    <property type="taxonomic scope" value="Bacteria"/>
</dbReference>
<dbReference type="AlphaFoldDB" id="U7DBG5"/>
<evidence type="ECO:0000256" key="4">
    <source>
        <dbReference type="SAM" id="SignalP"/>
    </source>
</evidence>
<dbReference type="NCBIfam" id="TIGR03170">
    <property type="entry name" value="flgA_cterm"/>
    <property type="match status" value="1"/>
</dbReference>
<evidence type="ECO:0000259" key="5">
    <source>
        <dbReference type="SMART" id="SM00858"/>
    </source>
</evidence>
<dbReference type="SMART" id="SM00858">
    <property type="entry name" value="SAF"/>
    <property type="match status" value="1"/>
</dbReference>
<keyword evidence="6" id="KW-0966">Cell projection</keyword>
<dbReference type="PANTHER" id="PTHR36307">
    <property type="entry name" value="FLAGELLA BASAL BODY P-RING FORMATION PROTEIN FLGA"/>
    <property type="match status" value="1"/>
</dbReference>
<evidence type="ECO:0000256" key="2">
    <source>
        <dbReference type="ARBA" id="ARBA00022729"/>
    </source>
</evidence>
<dbReference type="EMBL" id="ASJR01000001">
    <property type="protein sequence ID" value="ERP39357.1"/>
    <property type="molecule type" value="Genomic_DNA"/>
</dbReference>
<comment type="subcellular location">
    <subcellularLocation>
        <location evidence="1">Periplasm</location>
    </subcellularLocation>
</comment>
<keyword evidence="3" id="KW-0574">Periplasm</keyword>
<dbReference type="Gene3D" id="3.90.1210.10">
    <property type="entry name" value="Antifreeze-like/N-acetylneuraminic acid synthase C-terminal domain"/>
    <property type="match status" value="1"/>
</dbReference>
<dbReference type="OrthoDB" id="5447076at2"/>
<reference evidence="6 7" key="1">
    <citation type="journal article" date="2013" name="Environ. Microbiol.">
        <title>Genome analysis of Chitinivibrio alkaliphilus gen. nov., sp. nov., a novel extremely haloalkaliphilic anaerobic chitinolytic bacterium from the candidate phylum Termite Group 3.</title>
        <authorList>
            <person name="Sorokin D.Y."/>
            <person name="Gumerov V.M."/>
            <person name="Rakitin A.L."/>
            <person name="Beletsky A.V."/>
            <person name="Damste J.S."/>
            <person name="Muyzer G."/>
            <person name="Mardanov A.V."/>
            <person name="Ravin N.V."/>
        </authorList>
    </citation>
    <scope>NUCLEOTIDE SEQUENCE [LARGE SCALE GENOMIC DNA]</scope>
    <source>
        <strain evidence="6 7">ACht1</strain>
    </source>
</reference>
<dbReference type="GO" id="GO:0044780">
    <property type="term" value="P:bacterial-type flagellum assembly"/>
    <property type="evidence" value="ECO:0007669"/>
    <property type="project" value="InterPro"/>
</dbReference>
<organism evidence="6 7">
    <name type="scientific">Chitinivibrio alkaliphilus ACht1</name>
    <dbReference type="NCBI Taxonomy" id="1313304"/>
    <lineage>
        <taxon>Bacteria</taxon>
        <taxon>Pseudomonadati</taxon>
        <taxon>Fibrobacterota</taxon>
        <taxon>Chitinivibrionia</taxon>
        <taxon>Chitinivibrionales</taxon>
        <taxon>Chitinivibrionaceae</taxon>
        <taxon>Chitinivibrio</taxon>
    </lineage>
</organism>
<protein>
    <submittedName>
        <fullName evidence="6">Flagella basal body P-ring formation protein FlgA</fullName>
    </submittedName>
</protein>
<gene>
    <name evidence="6" type="ORF">CALK_0155</name>
</gene>
<keyword evidence="6" id="KW-0969">Cilium</keyword>
<dbReference type="Pfam" id="PF13144">
    <property type="entry name" value="ChapFlgA"/>
    <property type="match status" value="1"/>
</dbReference>
<proteinExistence type="predicted"/>
<accession>U7DBG5</accession>
<dbReference type="CDD" id="cd11614">
    <property type="entry name" value="SAF_CpaB_FlgA_like"/>
    <property type="match status" value="1"/>
</dbReference>
<dbReference type="GO" id="GO:0042597">
    <property type="term" value="C:periplasmic space"/>
    <property type="evidence" value="ECO:0007669"/>
    <property type="project" value="UniProtKB-SubCell"/>
</dbReference>